<reference evidence="3 4" key="1">
    <citation type="journal article" date="2016" name="G3 (Bethesda)">
        <title>First Draft Assembly and Annotation of the Genome of a California Endemic Oak Quercus lobata Nee (Fagaceae).</title>
        <authorList>
            <person name="Sork V.L."/>
            <person name="Fitz-Gibbon S.T."/>
            <person name="Puiu D."/>
            <person name="Crepeau M."/>
            <person name="Gugger P.F."/>
            <person name="Sherman R."/>
            <person name="Stevens K."/>
            <person name="Langley C.H."/>
            <person name="Pellegrini M."/>
            <person name="Salzberg S.L."/>
        </authorList>
    </citation>
    <scope>NUCLEOTIDE SEQUENCE [LARGE SCALE GENOMIC DNA]</scope>
    <source>
        <strain evidence="3 4">cv. SW786</strain>
    </source>
</reference>
<name>A0A7N2LI06_QUELO</name>
<evidence type="ECO:0000313" key="4">
    <source>
        <dbReference type="Proteomes" id="UP000594261"/>
    </source>
</evidence>
<dbReference type="EnsemblPlants" id="QL04p063158:mrna">
    <property type="protein sequence ID" value="QL04p063158:mrna:CDS:1"/>
    <property type="gene ID" value="QL04p063158"/>
</dbReference>
<dbReference type="Proteomes" id="UP000594261">
    <property type="component" value="Chromosome 4"/>
</dbReference>
<dbReference type="InterPro" id="IPR025836">
    <property type="entry name" value="Zn_knuckle_CX2CX4HX4C"/>
</dbReference>
<keyword evidence="4" id="KW-1185">Reference proteome</keyword>
<dbReference type="InParanoid" id="A0A7N2LI06"/>
<dbReference type="PANTHER" id="PTHR31286:SF167">
    <property type="entry name" value="OS09G0268800 PROTEIN"/>
    <property type="match status" value="1"/>
</dbReference>
<feature type="domain" description="Zinc knuckle CX2CX4HX4C" evidence="2">
    <location>
        <begin position="62"/>
        <end position="105"/>
    </location>
</feature>
<dbReference type="PANTHER" id="PTHR31286">
    <property type="entry name" value="GLYCINE-RICH CELL WALL STRUCTURAL PROTEIN 1.8-LIKE"/>
    <property type="match status" value="1"/>
</dbReference>
<organism evidence="3 4">
    <name type="scientific">Quercus lobata</name>
    <name type="common">Valley oak</name>
    <dbReference type="NCBI Taxonomy" id="97700"/>
    <lineage>
        <taxon>Eukaryota</taxon>
        <taxon>Viridiplantae</taxon>
        <taxon>Streptophyta</taxon>
        <taxon>Embryophyta</taxon>
        <taxon>Tracheophyta</taxon>
        <taxon>Spermatophyta</taxon>
        <taxon>Magnoliopsida</taxon>
        <taxon>eudicotyledons</taxon>
        <taxon>Gunneridae</taxon>
        <taxon>Pentapetalae</taxon>
        <taxon>rosids</taxon>
        <taxon>fabids</taxon>
        <taxon>Fagales</taxon>
        <taxon>Fagaceae</taxon>
        <taxon>Quercus</taxon>
    </lineage>
</organism>
<dbReference type="Gramene" id="QL04p063158:mrna">
    <property type="protein sequence ID" value="QL04p063158:mrna:CDS:1"/>
    <property type="gene ID" value="QL04p063158"/>
</dbReference>
<sequence length="267" mass="29764">MAATNVKFETVSLWVQIWGAPLDMDSSKVVAEVGRRLGVVEEVETRQKQENRFIRVKVAIPISKPIRRGGFIAGSEGECTWVTYKYERHPIFCHFCGLGHDVRHCVGYFAASKKGEEVLYQYGDWLKSMGTRSWSPPRRGKSHRTTGEVGVMEKQGEHGKQRTETVDVGAMANPPTQETSINDKGKKLATAPDIQEVNAEDNRVDVEVTECEATDCEVIDLGISSFNAVEDVLPINAMHLTTNLQVGPNKQNPKWTRFQGMESEPVG</sequence>
<evidence type="ECO:0000313" key="3">
    <source>
        <dbReference type="EnsemblPlants" id="QL04p063158:mrna:CDS:1"/>
    </source>
</evidence>
<dbReference type="AlphaFoldDB" id="A0A7N2LI06"/>
<evidence type="ECO:0000259" key="2">
    <source>
        <dbReference type="Pfam" id="PF14392"/>
    </source>
</evidence>
<accession>A0A7N2LI06</accession>
<dbReference type="InterPro" id="IPR040256">
    <property type="entry name" value="At4g02000-like"/>
</dbReference>
<evidence type="ECO:0000256" key="1">
    <source>
        <dbReference type="SAM" id="MobiDB-lite"/>
    </source>
</evidence>
<dbReference type="Pfam" id="PF14392">
    <property type="entry name" value="zf-CCHC_4"/>
    <property type="match status" value="1"/>
</dbReference>
<reference evidence="3" key="2">
    <citation type="submission" date="2021-01" db="UniProtKB">
        <authorList>
            <consortium name="EnsemblPlants"/>
        </authorList>
    </citation>
    <scope>IDENTIFICATION</scope>
</reference>
<protein>
    <recommendedName>
        <fullName evidence="2">Zinc knuckle CX2CX4HX4C domain-containing protein</fullName>
    </recommendedName>
</protein>
<dbReference type="EMBL" id="LRBV02000004">
    <property type="status" value="NOT_ANNOTATED_CDS"/>
    <property type="molecule type" value="Genomic_DNA"/>
</dbReference>
<feature type="region of interest" description="Disordered" evidence="1">
    <location>
        <begin position="248"/>
        <end position="267"/>
    </location>
</feature>
<proteinExistence type="predicted"/>